<gene>
    <name evidence="2" type="ORF">C1I98_34875</name>
</gene>
<feature type="transmembrane region" description="Helical" evidence="1">
    <location>
        <begin position="101"/>
        <end position="120"/>
    </location>
</feature>
<feature type="transmembrane region" description="Helical" evidence="1">
    <location>
        <begin position="72"/>
        <end position="94"/>
    </location>
</feature>
<comment type="caution">
    <text evidence="2">The sequence shown here is derived from an EMBL/GenBank/DDBJ whole genome shotgun (WGS) entry which is preliminary data.</text>
</comment>
<evidence type="ECO:0000256" key="1">
    <source>
        <dbReference type="SAM" id="Phobius"/>
    </source>
</evidence>
<keyword evidence="1" id="KW-1133">Transmembrane helix</keyword>
<evidence type="ECO:0000313" key="2">
    <source>
        <dbReference type="EMBL" id="PZG25166.1"/>
    </source>
</evidence>
<organism evidence="2 3">
    <name type="scientific">Spongiactinospora gelatinilytica</name>
    <dbReference type="NCBI Taxonomy" id="2666298"/>
    <lineage>
        <taxon>Bacteria</taxon>
        <taxon>Bacillati</taxon>
        <taxon>Actinomycetota</taxon>
        <taxon>Actinomycetes</taxon>
        <taxon>Streptosporangiales</taxon>
        <taxon>Streptosporangiaceae</taxon>
        <taxon>Spongiactinospora</taxon>
    </lineage>
</organism>
<feature type="transmembrane region" description="Helical" evidence="1">
    <location>
        <begin position="140"/>
        <end position="156"/>
    </location>
</feature>
<dbReference type="EMBL" id="POUA01000468">
    <property type="protein sequence ID" value="PZG25166.1"/>
    <property type="molecule type" value="Genomic_DNA"/>
</dbReference>
<reference evidence="2 3" key="1">
    <citation type="submission" date="2018-01" db="EMBL/GenBank/DDBJ databases">
        <title>Draft genome sequence of Sphaerisporangium sp. 7K107.</title>
        <authorList>
            <person name="Sahin N."/>
            <person name="Saygin H."/>
            <person name="Ay H."/>
        </authorList>
    </citation>
    <scope>NUCLEOTIDE SEQUENCE [LARGE SCALE GENOMIC DNA]</scope>
    <source>
        <strain evidence="2 3">7K107</strain>
    </source>
</reference>
<sequence length="178" mass="18133">MLVLRPAMLLIATTGGFALVDAMAPSIGAVPVARWARQWLRTLLILTVLAAGWGVVVAVASTRLADGASLPVAGLAAEAVTCALCGLAGAAVAVRHAGGRPAALAGAATIGALGVASPFLSGDLWPWPLPGAASWDAVHQRWLVATVVPLGVLLAAHRDLRGGRVRPRAWRAPAARTR</sequence>
<keyword evidence="3" id="KW-1185">Reference proteome</keyword>
<feature type="transmembrane region" description="Helical" evidence="1">
    <location>
        <begin position="39"/>
        <end position="60"/>
    </location>
</feature>
<dbReference type="RefSeq" id="WP_111171587.1">
    <property type="nucleotide sequence ID" value="NZ_POUA01000468.1"/>
</dbReference>
<accession>A0A2W2ELB1</accession>
<dbReference type="AlphaFoldDB" id="A0A2W2ELB1"/>
<protein>
    <submittedName>
        <fullName evidence="2">Uncharacterized protein</fullName>
    </submittedName>
</protein>
<keyword evidence="1" id="KW-0812">Transmembrane</keyword>
<evidence type="ECO:0000313" key="3">
    <source>
        <dbReference type="Proteomes" id="UP000248544"/>
    </source>
</evidence>
<keyword evidence="1" id="KW-0472">Membrane</keyword>
<dbReference type="Proteomes" id="UP000248544">
    <property type="component" value="Unassembled WGS sequence"/>
</dbReference>
<feature type="transmembrane region" description="Helical" evidence="1">
    <location>
        <begin position="6"/>
        <end position="27"/>
    </location>
</feature>
<name>A0A2W2ELB1_9ACTN</name>
<proteinExistence type="predicted"/>